<dbReference type="PANTHER" id="PTHR21553">
    <property type="entry name" value="ALMS1-RELATED"/>
    <property type="match status" value="1"/>
</dbReference>
<evidence type="ECO:0000256" key="1">
    <source>
        <dbReference type="SAM" id="Coils"/>
    </source>
</evidence>
<feature type="compositionally biased region" description="Basic and acidic residues" evidence="2">
    <location>
        <begin position="1570"/>
        <end position="1592"/>
    </location>
</feature>
<evidence type="ECO:0000313" key="4">
    <source>
        <dbReference type="Proteomes" id="UP000324632"/>
    </source>
</evidence>
<keyword evidence="4" id="KW-1185">Reference proteome</keyword>
<name>A0A5A9MXG3_9TELE</name>
<feature type="region of interest" description="Disordered" evidence="2">
    <location>
        <begin position="1023"/>
        <end position="1062"/>
    </location>
</feature>
<feature type="compositionally biased region" description="Polar residues" evidence="2">
    <location>
        <begin position="1089"/>
        <end position="1098"/>
    </location>
</feature>
<protein>
    <submittedName>
        <fullName evidence="3">Centrosomal protein of 295 kDa</fullName>
    </submittedName>
</protein>
<reference evidence="3 4" key="1">
    <citation type="journal article" date="2019" name="Mol. Ecol. Resour.">
        <title>Chromosome-level genome assembly of Triplophysa tibetana, a fish adapted to the harsh high-altitude environment of the Tibetan Plateau.</title>
        <authorList>
            <person name="Yang X."/>
            <person name="Liu H."/>
            <person name="Ma Z."/>
            <person name="Zou Y."/>
            <person name="Zou M."/>
            <person name="Mao Y."/>
            <person name="Li X."/>
            <person name="Wang H."/>
            <person name="Chen T."/>
            <person name="Wang W."/>
            <person name="Yang R."/>
        </authorList>
    </citation>
    <scope>NUCLEOTIDE SEQUENCE [LARGE SCALE GENOMIC DNA]</scope>
    <source>
        <strain evidence="3">TTIB1903HZAU</strain>
        <tissue evidence="3">Muscle</tissue>
    </source>
</reference>
<evidence type="ECO:0000313" key="3">
    <source>
        <dbReference type="EMBL" id="KAA0702464.1"/>
    </source>
</evidence>
<feature type="region of interest" description="Disordered" evidence="2">
    <location>
        <begin position="1074"/>
        <end position="1132"/>
    </location>
</feature>
<feature type="compositionally biased region" description="Low complexity" evidence="2">
    <location>
        <begin position="1099"/>
        <end position="1113"/>
    </location>
</feature>
<organism evidence="3 4">
    <name type="scientific">Triplophysa tibetana</name>
    <dbReference type="NCBI Taxonomy" id="1572043"/>
    <lineage>
        <taxon>Eukaryota</taxon>
        <taxon>Metazoa</taxon>
        <taxon>Chordata</taxon>
        <taxon>Craniata</taxon>
        <taxon>Vertebrata</taxon>
        <taxon>Euteleostomi</taxon>
        <taxon>Actinopterygii</taxon>
        <taxon>Neopterygii</taxon>
        <taxon>Teleostei</taxon>
        <taxon>Ostariophysi</taxon>
        <taxon>Cypriniformes</taxon>
        <taxon>Nemacheilidae</taxon>
        <taxon>Triplophysa</taxon>
    </lineage>
</organism>
<proteinExistence type="predicted"/>
<feature type="compositionally biased region" description="Basic and acidic residues" evidence="2">
    <location>
        <begin position="731"/>
        <end position="744"/>
    </location>
</feature>
<feature type="compositionally biased region" description="Basic and acidic residues" evidence="2">
    <location>
        <begin position="1409"/>
        <end position="1431"/>
    </location>
</feature>
<feature type="region of interest" description="Disordered" evidence="2">
    <location>
        <begin position="723"/>
        <end position="748"/>
    </location>
</feature>
<feature type="coiled-coil region" evidence="1">
    <location>
        <begin position="112"/>
        <end position="161"/>
    </location>
</feature>
<dbReference type="GO" id="GO:0005813">
    <property type="term" value="C:centrosome"/>
    <property type="evidence" value="ECO:0007669"/>
    <property type="project" value="TreeGrafter"/>
</dbReference>
<feature type="compositionally biased region" description="Polar residues" evidence="2">
    <location>
        <begin position="419"/>
        <end position="428"/>
    </location>
</feature>
<keyword evidence="1" id="KW-0175">Coiled coil</keyword>
<feature type="coiled-coil region" evidence="1">
    <location>
        <begin position="497"/>
        <end position="524"/>
    </location>
</feature>
<dbReference type="EMBL" id="SOYY01000025">
    <property type="protein sequence ID" value="KAA0702464.1"/>
    <property type="molecule type" value="Genomic_DNA"/>
</dbReference>
<feature type="compositionally biased region" description="Low complexity" evidence="2">
    <location>
        <begin position="1432"/>
        <end position="1444"/>
    </location>
</feature>
<sequence length="1592" mass="178007">MFEDMRRKSSKAGRLRLSPNEEAQLVKEELDRRRKLRLQQVREQERYIAQQVRRQVQERRETQVQILADALQHQWQQERNEKLQSLARAYEESLLTVGHAHRSARENESDLEAGAQRSMERLERAADRHRQALRDLTARRHEEEQQRCRHVEARKKALLEEKKRALRVASLPPPPANPVESIWTKARLPLKSAPAERFSVTHHHMPETAVDRETDTEQFDARQAAEEEVQRLEEVQREEACARLEKLEKARLRGKHALKKEQDTQNHTRLLGELERLQQADLRCRRQAVNRIPAQIFQPLYRQEELRDEQQRDLEIAFHDMYTKECEGRGDLVLQLVPEPLPQPSAGSPNEDLDVTLDPDREGHYAVTEISESSGPSGDHDRRPLRRLLDRIRDGRDRARQGQNTAVRATSAEVDDVTDVSSIETGTLGSREGEDAGGVTESEAVSEVSDEHVVAGMIPLADDMMPMSRESRKSECIVQPTDEAVLLRQQQEQLVLLEELEEKRRKLEWHLKEAQQERQMLEDAAQVHSGIEEVKPLREPAPEKITEEDTHTLRLHQYQQRLLEQNRRHKKCVEDARRRLEEYQHTLKLRHAIGISTAAQTLQPSSVCPLHPPNIRTPVHPSSLERDAIQTHSEQALINPAEPKSCDVIINPSVLQSGVSVRWSEDRCLEETSNDDRVEVGVSERKQVPLPPPFVVLELLRNRQQRAAHAEVCDASMPSFNAASAVQTPARTEKGAEPGREHGRGMSCADEFTLKNTLLRAIEESSSHAEHPQQRPSLLLPVSIECAHEQQVPVNRGKVKPPVSRPSARLAFLQQMETHELSAIQEVDTPVNISLDAEVSEWCSASLPAVVSDGSVSERSQVTGRLSRMSWREALLIHSNTSASSINQQPEYGVNATPDRSSLDGECLSSTTISTGSFSSSEHEPNCTITDSHIEPVRKENWVFQPSTKSTSCQSQAMRASVQQIIDKYTKDLHASLRTGSVHTGVNISSVSWSSLLQQELSHDEDMCEHRSSAVDLSSTELTGDFLPLQPHPDIDSSSSSSSSRGLVRKEQGSRTQGWNEAVNRTIERFSGQLWSDRGRVTGEPSPMSKDQVQASGFSQSQTTSVTSVLQSSIGHQTLPSEISRNSTSPQVEKSIMTSIVKDQTAARGLSEGCESVLSQLIARASDIASSQVLDESNALAGGSSEVTLQQTVGGEDSSLGSDMGLSEISSAALQRAVASSDDTSDCFLSLPTEVTHNESLECSLPACIALLTETSPTHISTCPTDTSASDCLWPTDASLPSFTFDASLHQLRADTLIQSKSDLHVSMEQLSLAHDSLCETDKVAKPTASDVSRMRSSPCAQDEKCDLASRSAVENTLDRLMDRVQELGDLKGILEESAISFVSLPESTLQDPDITGLEEQTESVSEAKAGKESLEEKEMQKESDLSKVKVEGSSQSEHPESSFSHKVVMLEFQSSSPRKQEALLRRRHHLAQRSALRAVEVKAKRAELSKMSRVVQNVSKPTLSPDPSVQKLETAVCRLKTVSEVKICTPDQRCLEEGEMYQRTIRLYSQLEEVKQKKVLHSCQKANAKNREKAKEFQRKTLEKLRAKQNG</sequence>
<feature type="coiled-coil region" evidence="1">
    <location>
        <begin position="222"/>
        <end position="280"/>
    </location>
</feature>
<dbReference type="GO" id="GO:0046599">
    <property type="term" value="P:regulation of centriole replication"/>
    <property type="evidence" value="ECO:0007669"/>
    <property type="project" value="TreeGrafter"/>
</dbReference>
<feature type="compositionally biased region" description="Basic and acidic residues" evidence="2">
    <location>
        <begin position="390"/>
        <end position="400"/>
    </location>
</feature>
<feature type="region of interest" description="Disordered" evidence="2">
    <location>
        <begin position="390"/>
        <end position="450"/>
    </location>
</feature>
<feature type="region of interest" description="Disordered" evidence="2">
    <location>
        <begin position="1565"/>
        <end position="1592"/>
    </location>
</feature>
<feature type="region of interest" description="Disordered" evidence="2">
    <location>
        <begin position="1390"/>
        <end position="1444"/>
    </location>
</feature>
<dbReference type="PANTHER" id="PTHR21553:SF26">
    <property type="entry name" value="ALMS MOTIF DOMAIN-CONTAINING PROTEIN"/>
    <property type="match status" value="1"/>
</dbReference>
<dbReference type="GO" id="GO:0005829">
    <property type="term" value="C:cytosol"/>
    <property type="evidence" value="ECO:0007669"/>
    <property type="project" value="TreeGrafter"/>
</dbReference>
<gene>
    <name evidence="3" type="ORF">E1301_Tti019012</name>
</gene>
<dbReference type="Proteomes" id="UP000324632">
    <property type="component" value="Chromosome 25"/>
</dbReference>
<accession>A0A5A9MXG3</accession>
<comment type="caution">
    <text evidence="3">The sequence shown here is derived from an EMBL/GenBank/DDBJ whole genome shotgun (WGS) entry which is preliminary data.</text>
</comment>
<feature type="compositionally biased region" description="Polar residues" evidence="2">
    <location>
        <begin position="1114"/>
        <end position="1132"/>
    </location>
</feature>
<dbReference type="GO" id="GO:0005814">
    <property type="term" value="C:centriole"/>
    <property type="evidence" value="ECO:0007669"/>
    <property type="project" value="TreeGrafter"/>
</dbReference>
<evidence type="ECO:0000256" key="2">
    <source>
        <dbReference type="SAM" id="MobiDB-lite"/>
    </source>
</evidence>
<feature type="region of interest" description="Disordered" evidence="2">
    <location>
        <begin position="338"/>
        <end position="358"/>
    </location>
</feature>